<reference evidence="1 2" key="1">
    <citation type="submission" date="2019-11" db="EMBL/GenBank/DDBJ databases">
        <title>Epiphytic Pseudomonas syringae from cherry orchards.</title>
        <authorList>
            <person name="Hulin M.T."/>
        </authorList>
    </citation>
    <scope>NUCLEOTIDE SEQUENCE [LARGE SCALE GENOMIC DNA]</scope>
    <source>
        <strain evidence="1 2">PA-6-9F</strain>
    </source>
</reference>
<evidence type="ECO:0000313" key="1">
    <source>
        <dbReference type="EMBL" id="MCF5057886.1"/>
    </source>
</evidence>
<name>A0AAW5ACN8_9PSED</name>
<dbReference type="Gene3D" id="3.40.390.10">
    <property type="entry name" value="Collagenase (Catalytic Domain)"/>
    <property type="match status" value="1"/>
</dbReference>
<evidence type="ECO:0008006" key="3">
    <source>
        <dbReference type="Google" id="ProtNLM"/>
    </source>
</evidence>
<sequence length="1701" mass="191030">MDDQPLPYFFPEALRVIKRLNERERQRGITEKDREFLRNLFFVDADARKAQTPPMIAERLLINLPGHEPVELAGAFMMSSEDAYTPVFFYGPQTGLEKFSDARQLLDTLEKRLLDDAQRGELLHFLALDDRIGLDFKPGASLTRQLITGNVFDEQRACIERGQNRTVQTLLNELSKLPLVATLLDQLLSSTLRKPFPSVDQRKTHVFFYAQVSSSTDQEKWVNALLLRDALLLFHRQHAWPVGLRRVYTNPEILSASGTSPQAHDLSRWDDGIQQASDQLRLYLNNSLLTYWNTDVYAGWSRREYFAQAMSDKSRVDLLLKRQQEIFTPEQWQQLNALYQPVEREHGPLTEKVRLWEHTSYYVELASTLVVTHPDAYLYTQSRGWQVLKDEHDLQATLKAMAVAQGHEDDFFGFLSLEERARFVGFENPQFSSVPFTGPVFSTLLETVIGKQQQNLEYCLDLYRRNQGTVNAYAMPDYGLDIRAMLDHRLQALDAEGRWSTHPCAPSVPAEKARLTHRRLHSVSHALDTLIAQVPSLERVISEQLHATFPASEVAALNPQDLFINRYAGNADAQERRTPQSSQSLLVHCIARLLNQAQAIPDTAQYGVYGPRTRGQATKRPDLDIVRLNSMVTQWLAGLSRQPVAQIPRAGLEALIPKLAHSMSVGILEEARLRGLDKTLDERDIQILQTMLDPENTVRGQDPVLKGFTPQAFTVSVLPAGQTSLLRLTNCFVLTERGGLDHYHSGHALLWTPAAGVEAFASISDLCEVLAQRLRSPTQRLGLLENLSALQRIPHRRYELGPLQLMTKPALQLCQQSWIEHYLAQRQHTLTLKAQASSLAQALGQLHGEVPANNLQRAMDIARLAELRHSLHNRLGAAPPREQRRQAEILEQYRIHTLHGRDYLYELDSLRQHVENRLNDMLVDYSTYATGVEIVPRLALAGRRQSLLDFAMGPTSAQAPEFDVVSLATGLTQTVVRQMLTQLNIQSDYHAYLNQKLSEGAAGVAQRLQDFSQQLPWQLLQHAHALKLQERLSDVGFELLQQAFDMPDAVARALVPGTTAQVRPLELLATAGASLAPALGLYFISAGREGPQVLYAPYHPTLSLREFESEAQFVQALITPGALQDWVLRRLAAPQDATYRNLLASSQGATSEITLGFNPIQGNLLGRLFDDNRQLLLNLLGAQLIQGAEAEWQTLTQVLDGTAGRMLGLLPGKLALPWAIWQSISLFTESAEALQDQHWGQALQTFINGLGQMAALGQALQDTKALIFDPAQQPPVAPTQPSANWSTLDITAPQRTLLSPSEVHDVALTDMTLNTFNGTYQRKGVPYIALAGKVYRVESLGTFWRIKTAANHGPFVYRDSAGQWRLDTRQKIARYGQALGRLQDRADVSASARSTMNIEAIGMKAIRRLYPQRARMIVEAMDLATFYVQNCKLNLALLAPGIAPVTRIHRFVNSFFGIDINPDQGPQEIAPALVQKLHRVVDQILAGLLDPSLYAHDSKRFVVGSHRIDPQNNWGFTIDNDPDRRIFLTEHFFAPPFSDYDNRLIDYFDREAHARATLLIHELSHLVATTADAAYLDSVMPFSDLIETLTQVGRELAAYQKNRQTTSYSRKTPVSQLFKYVDVAGNVWRDFGSTPETEYIRDQILRTTGGVDLSDARGIFMTNLGKRVDTILDNADSAAFLISNLGRQLDPVPFDRKASAH</sequence>
<dbReference type="GO" id="GO:0008237">
    <property type="term" value="F:metallopeptidase activity"/>
    <property type="evidence" value="ECO:0007669"/>
    <property type="project" value="InterPro"/>
</dbReference>
<dbReference type="Proteomes" id="UP000814172">
    <property type="component" value="Unassembled WGS sequence"/>
</dbReference>
<dbReference type="RefSeq" id="WP_139273581.1">
    <property type="nucleotide sequence ID" value="NZ_FNTR01000004.1"/>
</dbReference>
<evidence type="ECO:0000313" key="2">
    <source>
        <dbReference type="Proteomes" id="UP000814172"/>
    </source>
</evidence>
<organism evidence="1 2">
    <name type="scientific">Pseudomonas proteolytica</name>
    <dbReference type="NCBI Taxonomy" id="219574"/>
    <lineage>
        <taxon>Bacteria</taxon>
        <taxon>Pseudomonadati</taxon>
        <taxon>Pseudomonadota</taxon>
        <taxon>Gammaproteobacteria</taxon>
        <taxon>Pseudomonadales</taxon>
        <taxon>Pseudomonadaceae</taxon>
        <taxon>Pseudomonas</taxon>
    </lineage>
</organism>
<dbReference type="EMBL" id="WKEW01000037">
    <property type="protein sequence ID" value="MCF5057886.1"/>
    <property type="molecule type" value="Genomic_DNA"/>
</dbReference>
<accession>A0AAW5ACN8</accession>
<protein>
    <recommendedName>
        <fullName evidence="3">Toxin</fullName>
    </recommendedName>
</protein>
<keyword evidence="2" id="KW-1185">Reference proteome</keyword>
<dbReference type="GeneID" id="55541460"/>
<comment type="caution">
    <text evidence="1">The sequence shown here is derived from an EMBL/GenBank/DDBJ whole genome shotgun (WGS) entry which is preliminary data.</text>
</comment>
<dbReference type="InterPro" id="IPR024079">
    <property type="entry name" value="MetalloPept_cat_dom_sf"/>
</dbReference>
<proteinExistence type="predicted"/>
<gene>
    <name evidence="1" type="ORF">GIW75_13050</name>
</gene>